<dbReference type="OrthoDB" id="515121at2759"/>
<evidence type="ECO:0000313" key="2">
    <source>
        <dbReference type="EMBL" id="KAG2452072.1"/>
    </source>
</evidence>
<accession>A0A835WRC4</accession>
<gene>
    <name evidence="2" type="ORF">HYH02_003108</name>
</gene>
<feature type="compositionally biased region" description="Low complexity" evidence="1">
    <location>
        <begin position="45"/>
        <end position="58"/>
    </location>
</feature>
<feature type="region of interest" description="Disordered" evidence="1">
    <location>
        <begin position="1"/>
        <end position="252"/>
    </location>
</feature>
<feature type="compositionally biased region" description="Low complexity" evidence="1">
    <location>
        <begin position="193"/>
        <end position="222"/>
    </location>
</feature>
<feature type="compositionally biased region" description="Polar residues" evidence="1">
    <location>
        <begin position="83"/>
        <end position="95"/>
    </location>
</feature>
<feature type="compositionally biased region" description="Low complexity" evidence="1">
    <location>
        <begin position="73"/>
        <end position="82"/>
    </location>
</feature>
<organism evidence="2 3">
    <name type="scientific">Chlamydomonas schloesseri</name>
    <dbReference type="NCBI Taxonomy" id="2026947"/>
    <lineage>
        <taxon>Eukaryota</taxon>
        <taxon>Viridiplantae</taxon>
        <taxon>Chlorophyta</taxon>
        <taxon>core chlorophytes</taxon>
        <taxon>Chlorophyceae</taxon>
        <taxon>CS clade</taxon>
        <taxon>Chlamydomonadales</taxon>
        <taxon>Chlamydomonadaceae</taxon>
        <taxon>Chlamydomonas</taxon>
    </lineage>
</organism>
<dbReference type="Pfam" id="PF11360">
    <property type="entry name" value="DUF3110"/>
    <property type="match status" value="1"/>
</dbReference>
<evidence type="ECO:0000313" key="3">
    <source>
        <dbReference type="Proteomes" id="UP000613740"/>
    </source>
</evidence>
<feature type="compositionally biased region" description="Low complexity" evidence="1">
    <location>
        <begin position="439"/>
        <end position="451"/>
    </location>
</feature>
<dbReference type="InterPro" id="IPR021503">
    <property type="entry name" value="DUF3110"/>
</dbReference>
<keyword evidence="3" id="KW-1185">Reference proteome</keyword>
<feature type="compositionally biased region" description="Pro residues" evidence="1">
    <location>
        <begin position="98"/>
        <end position="109"/>
    </location>
</feature>
<reference evidence="2" key="1">
    <citation type="journal article" date="2020" name="bioRxiv">
        <title>Comparative genomics of Chlamydomonas.</title>
        <authorList>
            <person name="Craig R.J."/>
            <person name="Hasan A.R."/>
            <person name="Ness R.W."/>
            <person name="Keightley P.D."/>
        </authorList>
    </citation>
    <scope>NUCLEOTIDE SEQUENCE</scope>
    <source>
        <strain evidence="2">CCAP 11/173</strain>
    </source>
</reference>
<feature type="compositionally biased region" description="Low complexity" evidence="1">
    <location>
        <begin position="152"/>
        <end position="184"/>
    </location>
</feature>
<protein>
    <submittedName>
        <fullName evidence="2">Uncharacterized protein</fullName>
    </submittedName>
</protein>
<dbReference type="AlphaFoldDB" id="A0A835WRC4"/>
<feature type="compositionally biased region" description="Gly residues" evidence="1">
    <location>
        <begin position="236"/>
        <end position="245"/>
    </location>
</feature>
<comment type="caution">
    <text evidence="2">The sequence shown here is derived from an EMBL/GenBank/DDBJ whole genome shotgun (WGS) entry which is preliminary data.</text>
</comment>
<feature type="region of interest" description="Disordered" evidence="1">
    <location>
        <begin position="416"/>
        <end position="480"/>
    </location>
</feature>
<feature type="compositionally biased region" description="Polar residues" evidence="1">
    <location>
        <begin position="1"/>
        <end position="20"/>
    </location>
</feature>
<dbReference type="EMBL" id="JAEHOD010000006">
    <property type="protein sequence ID" value="KAG2452072.1"/>
    <property type="molecule type" value="Genomic_DNA"/>
</dbReference>
<sequence length="494" mass="51215">MLQRQLGHSGSLSRQASTELPSPGGKSRGVSRNNSFNRRPFAGIPSSRSRPSLLVSCSGPIGPFGGDDLEHPSSLSASASASHTPSQGGQASFSHQPLAPPSPQQPQPPTWEFSPEPYVPAPANLPTHEPDEGTGDAGSTPEPLLFFPPRPSAFSASDAASPVRSPNSPGAGADAAAAPSTPTGFRVPDARMPPLSGSAAAASSASPQPHPQQHQHQQQPLHGGAGSNQVPSSLPRGGGGGGGGGRADHSVWTLTDQPGVDLFRAGPAVWNRMRQVYVILFGVGERDTEGIYSLRAFRPDDGLPHETIIAFECEEEATRYACLLEASMDHTPHVCSIPPRELLSFCLDQTYSCRLEPRGSLLIPPDFNVSVTDWERSLRLREGKFAVLEADPDHTNNSGRSGTATATVSTVTTALAPAAPPPQRPPSESGMVAPPPPEAAAAAAGPAAALGAGDGADDGPDAAARPPSTLARYSGLSGGELDEIRARLERLLSQ</sequence>
<proteinExistence type="predicted"/>
<name>A0A835WRC4_9CHLO</name>
<dbReference type="Proteomes" id="UP000613740">
    <property type="component" value="Unassembled WGS sequence"/>
</dbReference>
<evidence type="ECO:0000256" key="1">
    <source>
        <dbReference type="SAM" id="MobiDB-lite"/>
    </source>
</evidence>